<dbReference type="Proteomes" id="UP000782312">
    <property type="component" value="Unassembled WGS sequence"/>
</dbReference>
<accession>A0A932MNH3</accession>
<organism evidence="4 5">
    <name type="scientific">Tectimicrobiota bacterium</name>
    <dbReference type="NCBI Taxonomy" id="2528274"/>
    <lineage>
        <taxon>Bacteria</taxon>
        <taxon>Pseudomonadati</taxon>
        <taxon>Nitrospinota/Tectimicrobiota group</taxon>
        <taxon>Candidatus Tectimicrobiota</taxon>
    </lineage>
</organism>
<gene>
    <name evidence="4" type="ORF">HYZ11_01130</name>
</gene>
<name>A0A932MNH3_UNCTE</name>
<dbReference type="Pfam" id="PF13561">
    <property type="entry name" value="adh_short_C2"/>
    <property type="match status" value="1"/>
</dbReference>
<dbReference type="InterPro" id="IPR002347">
    <property type="entry name" value="SDR_fam"/>
</dbReference>
<evidence type="ECO:0000313" key="4">
    <source>
        <dbReference type="EMBL" id="MBI3126191.1"/>
    </source>
</evidence>
<dbReference type="SMART" id="SM00822">
    <property type="entry name" value="PKS_KR"/>
    <property type="match status" value="1"/>
</dbReference>
<dbReference type="EMBL" id="JACPUR010000001">
    <property type="protein sequence ID" value="MBI3126191.1"/>
    <property type="molecule type" value="Genomic_DNA"/>
</dbReference>
<protein>
    <submittedName>
        <fullName evidence="4">3-oxoacyl-ACP reductase FabG</fullName>
    </submittedName>
</protein>
<evidence type="ECO:0000256" key="1">
    <source>
        <dbReference type="ARBA" id="ARBA00006484"/>
    </source>
</evidence>
<dbReference type="InterPro" id="IPR057326">
    <property type="entry name" value="KR_dom"/>
</dbReference>
<dbReference type="InterPro" id="IPR050259">
    <property type="entry name" value="SDR"/>
</dbReference>
<dbReference type="PANTHER" id="PTHR42879">
    <property type="entry name" value="3-OXOACYL-(ACYL-CARRIER-PROTEIN) REDUCTASE"/>
    <property type="match status" value="1"/>
</dbReference>
<feature type="domain" description="Ketoreductase" evidence="3">
    <location>
        <begin position="8"/>
        <end position="188"/>
    </location>
</feature>
<dbReference type="Gene3D" id="3.40.50.720">
    <property type="entry name" value="NAD(P)-binding Rossmann-like Domain"/>
    <property type="match status" value="1"/>
</dbReference>
<dbReference type="NCBIfam" id="NF005559">
    <property type="entry name" value="PRK07231.1"/>
    <property type="match status" value="1"/>
</dbReference>
<comment type="caution">
    <text evidence="4">The sequence shown here is derived from an EMBL/GenBank/DDBJ whole genome shotgun (WGS) entry which is preliminary data.</text>
</comment>
<dbReference type="SUPFAM" id="SSF51735">
    <property type="entry name" value="NAD(P)-binding Rossmann-fold domains"/>
    <property type="match status" value="1"/>
</dbReference>
<reference evidence="4" key="1">
    <citation type="submission" date="2020-07" db="EMBL/GenBank/DDBJ databases">
        <title>Huge and variable diversity of episymbiotic CPR bacteria and DPANN archaea in groundwater ecosystems.</title>
        <authorList>
            <person name="He C.Y."/>
            <person name="Keren R."/>
            <person name="Whittaker M."/>
            <person name="Farag I.F."/>
            <person name="Doudna J."/>
            <person name="Cate J.H.D."/>
            <person name="Banfield J.F."/>
        </authorList>
    </citation>
    <scope>NUCLEOTIDE SEQUENCE</scope>
    <source>
        <strain evidence="4">NC_groundwater_763_Ag_S-0.2um_68_21</strain>
    </source>
</reference>
<comment type="similarity">
    <text evidence="1">Belongs to the short-chain dehydrogenases/reductases (SDR) family.</text>
</comment>
<evidence type="ECO:0000313" key="5">
    <source>
        <dbReference type="Proteomes" id="UP000782312"/>
    </source>
</evidence>
<dbReference type="PANTHER" id="PTHR42879:SF2">
    <property type="entry name" value="3-OXOACYL-[ACYL-CARRIER-PROTEIN] REDUCTASE FABG"/>
    <property type="match status" value="1"/>
</dbReference>
<dbReference type="GO" id="GO:0016491">
    <property type="term" value="F:oxidoreductase activity"/>
    <property type="evidence" value="ECO:0007669"/>
    <property type="project" value="UniProtKB-KW"/>
</dbReference>
<evidence type="ECO:0000256" key="2">
    <source>
        <dbReference type="ARBA" id="ARBA00023002"/>
    </source>
</evidence>
<dbReference type="InterPro" id="IPR036291">
    <property type="entry name" value="NAD(P)-bd_dom_sf"/>
</dbReference>
<dbReference type="AlphaFoldDB" id="A0A932MNH3"/>
<dbReference type="PRINTS" id="PR00080">
    <property type="entry name" value="SDRFAMILY"/>
</dbReference>
<dbReference type="PRINTS" id="PR00081">
    <property type="entry name" value="GDHRDH"/>
</dbReference>
<sequence>MRLDLSGKVALVTGGGRGIGRACCLALAEAGAAVAVNYSRSAEAAQEVKAAIEAKGGRAVAIGADVSSLEETQAMFAKVKEAFGTLDILVNNAGVIHDTLLLTMKPDQWSKVLGVSLNGAYHCTRLAAEIMMRKRAGKVISISSVVAVQGGRGQTNYAAAKAGLVAFTRACAAEMGGRGIQFNAVLPGMIVTGMSEKVRKHAGEQIMARIPAGRFGEPEDVARLIVFLASPASDYINGQAIAVDGGLLTG</sequence>
<dbReference type="FunFam" id="3.40.50.720:FF:000173">
    <property type="entry name" value="3-oxoacyl-[acyl-carrier protein] reductase"/>
    <property type="match status" value="1"/>
</dbReference>
<dbReference type="NCBIfam" id="NF009466">
    <property type="entry name" value="PRK12826.1-2"/>
    <property type="match status" value="1"/>
</dbReference>
<proteinExistence type="inferred from homology"/>
<evidence type="ECO:0000259" key="3">
    <source>
        <dbReference type="SMART" id="SM00822"/>
    </source>
</evidence>
<keyword evidence="2" id="KW-0560">Oxidoreductase</keyword>